<dbReference type="SUPFAM" id="SSF46785">
    <property type="entry name" value="Winged helix' DNA-binding domain"/>
    <property type="match status" value="1"/>
</dbReference>
<dbReference type="AlphaFoldDB" id="A0A1P8Q1I9"/>
<dbReference type="InterPro" id="IPR036390">
    <property type="entry name" value="WH_DNA-bd_sf"/>
</dbReference>
<evidence type="ECO:0000313" key="3">
    <source>
        <dbReference type="EMBL" id="APX71743.1"/>
    </source>
</evidence>
<dbReference type="PANTHER" id="PTHR43252">
    <property type="entry name" value="TRANSCRIPTIONAL REGULATOR YQJI"/>
    <property type="match status" value="1"/>
</dbReference>
<dbReference type="EMBL" id="CP019323">
    <property type="protein sequence ID" value="APX71743.1"/>
    <property type="molecule type" value="Genomic_DNA"/>
</dbReference>
<sequence length="173" mass="20655">MPKKRVLPYILLGLINNQTKMSGYQISQEFNNEIGEFWHASHSQIYPELQRMIDDNWIKQDDETTDSKSIFYIITADGKSTLNNWLTEPLSAKDDYFSLKLYFIKDRNNPLLKNLLEQQLQMTSDHYDHLLKRKSLLFTDESNKEENYGHFLILTRAIEREQNHIKWLKDKLD</sequence>
<dbReference type="KEGG" id="lalw:BTM29_03865"/>
<dbReference type="OrthoDB" id="9783723at2"/>
<dbReference type="InterPro" id="IPR036388">
    <property type="entry name" value="WH-like_DNA-bd_sf"/>
</dbReference>
<organism evidence="3 4">
    <name type="scientific">Companilactobacillus allii</name>
    <dbReference type="NCBI Taxonomy" id="1847728"/>
    <lineage>
        <taxon>Bacteria</taxon>
        <taxon>Bacillati</taxon>
        <taxon>Bacillota</taxon>
        <taxon>Bacilli</taxon>
        <taxon>Lactobacillales</taxon>
        <taxon>Lactobacillaceae</taxon>
        <taxon>Companilactobacillus</taxon>
    </lineage>
</organism>
<dbReference type="RefSeq" id="WP_076614247.1">
    <property type="nucleotide sequence ID" value="NZ_CP019323.1"/>
</dbReference>
<gene>
    <name evidence="3" type="ORF">BTM29_03865</name>
</gene>
<protein>
    <recommendedName>
        <fullName evidence="5">PadR family transcriptional regulator</fullName>
    </recommendedName>
</protein>
<feature type="domain" description="Transcription regulator PadR N-terminal" evidence="1">
    <location>
        <begin position="11"/>
        <end position="83"/>
    </location>
</feature>
<dbReference type="InterPro" id="IPR018309">
    <property type="entry name" value="Tscrpt_reg_PadR_C"/>
</dbReference>
<evidence type="ECO:0000259" key="1">
    <source>
        <dbReference type="Pfam" id="PF03551"/>
    </source>
</evidence>
<proteinExistence type="predicted"/>
<dbReference type="Pfam" id="PF03551">
    <property type="entry name" value="PadR"/>
    <property type="match status" value="1"/>
</dbReference>
<feature type="domain" description="Transcription regulator PadR C-terminal" evidence="2">
    <location>
        <begin position="97"/>
        <end position="170"/>
    </location>
</feature>
<keyword evidence="4" id="KW-1185">Reference proteome</keyword>
<dbReference type="Gene3D" id="6.10.140.190">
    <property type="match status" value="1"/>
</dbReference>
<dbReference type="PANTHER" id="PTHR43252:SF6">
    <property type="entry name" value="NEGATIVE TRANSCRIPTION REGULATOR PADR"/>
    <property type="match status" value="1"/>
</dbReference>
<dbReference type="Proteomes" id="UP000187499">
    <property type="component" value="Chromosome"/>
</dbReference>
<dbReference type="Pfam" id="PF10400">
    <property type="entry name" value="Vir_act_alpha_C"/>
    <property type="match status" value="1"/>
</dbReference>
<name>A0A1P8Q1I9_9LACO</name>
<accession>A0A1P8Q1I9</accession>
<reference evidence="4" key="1">
    <citation type="submission" date="2016-12" db="EMBL/GenBank/DDBJ databases">
        <authorList>
            <person name="Jung M.Y."/>
            <person name="Lee S.H."/>
        </authorList>
    </citation>
    <scope>NUCLEOTIDE SEQUENCE [LARGE SCALE GENOMIC DNA]</scope>
    <source>
        <strain evidence="4">WiKim39</strain>
    </source>
</reference>
<evidence type="ECO:0000313" key="4">
    <source>
        <dbReference type="Proteomes" id="UP000187499"/>
    </source>
</evidence>
<evidence type="ECO:0000259" key="2">
    <source>
        <dbReference type="Pfam" id="PF10400"/>
    </source>
</evidence>
<dbReference type="InterPro" id="IPR005149">
    <property type="entry name" value="Tscrpt_reg_PadR_N"/>
</dbReference>
<dbReference type="Gene3D" id="1.10.10.10">
    <property type="entry name" value="Winged helix-like DNA-binding domain superfamily/Winged helix DNA-binding domain"/>
    <property type="match status" value="1"/>
</dbReference>
<evidence type="ECO:0008006" key="5">
    <source>
        <dbReference type="Google" id="ProtNLM"/>
    </source>
</evidence>